<dbReference type="InterPro" id="IPR042096">
    <property type="entry name" value="Dihydro-acid_dehy_C"/>
</dbReference>
<evidence type="ECO:0000256" key="2">
    <source>
        <dbReference type="ARBA" id="ARBA00022723"/>
    </source>
</evidence>
<name>A0AAW5R0P6_9HYPH</name>
<dbReference type="PANTHER" id="PTHR43183">
    <property type="entry name" value="HYPOTHETICAL DIHYDROXYACID DEHYDRATASE (EUROFUNG)-RELATED"/>
    <property type="match status" value="1"/>
</dbReference>
<dbReference type="EMBL" id="JALIDZ010000006">
    <property type="protein sequence ID" value="MCT8972952.1"/>
    <property type="molecule type" value="Genomic_DNA"/>
</dbReference>
<reference evidence="8 9" key="1">
    <citation type="submission" date="2022-04" db="EMBL/GenBank/DDBJ databases">
        <authorList>
            <person name="Ye Y.-Q."/>
            <person name="Du Z.-J."/>
        </authorList>
    </citation>
    <scope>NUCLEOTIDE SEQUENCE [LARGE SCALE GENOMIC DNA]</scope>
    <source>
        <strain evidence="8 9">A6E488</strain>
    </source>
</reference>
<dbReference type="SUPFAM" id="SSF52016">
    <property type="entry name" value="LeuD/IlvD-like"/>
    <property type="match status" value="1"/>
</dbReference>
<dbReference type="InterPro" id="IPR020558">
    <property type="entry name" value="DiOHA_6PGluconate_deHydtase_CS"/>
</dbReference>
<protein>
    <submittedName>
        <fullName evidence="8">Dihydroxy-acid dehydratase</fullName>
    </submittedName>
</protein>
<accession>A0AAW5R0P6</accession>
<evidence type="ECO:0000259" key="7">
    <source>
        <dbReference type="Pfam" id="PF24877"/>
    </source>
</evidence>
<dbReference type="AlphaFoldDB" id="A0AAW5R0P6"/>
<keyword evidence="3" id="KW-0408">Iron</keyword>
<proteinExistence type="inferred from homology"/>
<dbReference type="FunFam" id="3.50.30.80:FF:000001">
    <property type="entry name" value="Dihydroxy-acid dehydratase"/>
    <property type="match status" value="1"/>
</dbReference>
<evidence type="ECO:0000313" key="8">
    <source>
        <dbReference type="EMBL" id="MCT8972952.1"/>
    </source>
</evidence>
<comment type="similarity">
    <text evidence="1">Belongs to the IlvD/Edd family.</text>
</comment>
<dbReference type="PANTHER" id="PTHR43183:SF1">
    <property type="entry name" value="HYPOTHETICAL DIHYDROXY-ACID DEHYDRATASE (EUROFUNG)-RELATED"/>
    <property type="match status" value="1"/>
</dbReference>
<evidence type="ECO:0000256" key="1">
    <source>
        <dbReference type="ARBA" id="ARBA00006486"/>
    </source>
</evidence>
<dbReference type="InterPro" id="IPR000581">
    <property type="entry name" value="ILV_EDD_N"/>
</dbReference>
<keyword evidence="2" id="KW-0479">Metal-binding</keyword>
<organism evidence="8 9">
    <name type="scientific">Microbaculum marinisediminis</name>
    <dbReference type="NCBI Taxonomy" id="2931392"/>
    <lineage>
        <taxon>Bacteria</taxon>
        <taxon>Pseudomonadati</taxon>
        <taxon>Pseudomonadota</taxon>
        <taxon>Alphaproteobacteria</taxon>
        <taxon>Hyphomicrobiales</taxon>
        <taxon>Tepidamorphaceae</taxon>
        <taxon>Microbaculum</taxon>
    </lineage>
</organism>
<feature type="domain" description="Dihydroxy-acid/6-phosphogluconate dehydratase C-terminal" evidence="7">
    <location>
        <begin position="366"/>
        <end position="559"/>
    </location>
</feature>
<dbReference type="SUPFAM" id="SSF143975">
    <property type="entry name" value="IlvD/EDD N-terminal domain-like"/>
    <property type="match status" value="1"/>
</dbReference>
<dbReference type="PROSITE" id="PS00886">
    <property type="entry name" value="ILVD_EDD_1"/>
    <property type="match status" value="1"/>
</dbReference>
<dbReference type="GO" id="GO:0051536">
    <property type="term" value="F:iron-sulfur cluster binding"/>
    <property type="evidence" value="ECO:0007669"/>
    <property type="project" value="UniProtKB-KW"/>
</dbReference>
<dbReference type="Pfam" id="PF00920">
    <property type="entry name" value="ILVD_EDD_N"/>
    <property type="match status" value="1"/>
</dbReference>
<feature type="domain" description="Dihydroxy-acid/6-phosphogluconate dehydratase N-terminal" evidence="6">
    <location>
        <begin position="45"/>
        <end position="355"/>
    </location>
</feature>
<gene>
    <name evidence="8" type="ORF">MUB46_13890</name>
</gene>
<dbReference type="NCBIfam" id="NF009560">
    <property type="entry name" value="PRK13017.1"/>
    <property type="match status" value="1"/>
</dbReference>
<evidence type="ECO:0000259" key="6">
    <source>
        <dbReference type="Pfam" id="PF00920"/>
    </source>
</evidence>
<dbReference type="Gene3D" id="3.50.30.80">
    <property type="entry name" value="IlvD/EDD C-terminal domain-like"/>
    <property type="match status" value="1"/>
</dbReference>
<dbReference type="Proteomes" id="UP001320898">
    <property type="component" value="Unassembled WGS sequence"/>
</dbReference>
<keyword evidence="4" id="KW-0411">Iron-sulfur</keyword>
<evidence type="ECO:0000313" key="9">
    <source>
        <dbReference type="Proteomes" id="UP001320898"/>
    </source>
</evidence>
<keyword evidence="5" id="KW-0456">Lyase</keyword>
<evidence type="ECO:0000256" key="3">
    <source>
        <dbReference type="ARBA" id="ARBA00023004"/>
    </source>
</evidence>
<dbReference type="InterPro" id="IPR037237">
    <property type="entry name" value="IlvD/EDD_N"/>
</dbReference>
<dbReference type="InterPro" id="IPR052352">
    <property type="entry name" value="Sugar_Degrad_Dehydratases"/>
</dbReference>
<keyword evidence="9" id="KW-1185">Reference proteome</keyword>
<dbReference type="NCBIfam" id="NF004784">
    <property type="entry name" value="PRK06131.1"/>
    <property type="match status" value="1"/>
</dbReference>
<dbReference type="GO" id="GO:0046872">
    <property type="term" value="F:metal ion binding"/>
    <property type="evidence" value="ECO:0007669"/>
    <property type="project" value="UniProtKB-KW"/>
</dbReference>
<comment type="caution">
    <text evidence="8">The sequence shown here is derived from an EMBL/GenBank/DDBJ whole genome shotgun (WGS) entry which is preliminary data.</text>
</comment>
<dbReference type="Pfam" id="PF24877">
    <property type="entry name" value="ILV_EDD_C"/>
    <property type="match status" value="1"/>
</dbReference>
<dbReference type="GO" id="GO:0016836">
    <property type="term" value="F:hydro-lyase activity"/>
    <property type="evidence" value="ECO:0007669"/>
    <property type="project" value="UniProtKB-ARBA"/>
</dbReference>
<sequence length="578" mass="62684">MSEKKSEGHPQLRSAEWFGREGKYGFIPRSWMRSQGFGPELFDGRPVIGICNTWSEFNPCNRHLRDLAEHVKRGVLLAGGYPLEFPVMSLGEPMMRPTTMMFRNLVSMDVEETIRANPIDGVVLLAGCDKTTPALLMGAASCDIPSILVSGGPMLNGRFRGRELGSGTDVFRFDEEYRTGQLSKADYAEAEAAMSRSAGSCMTMGTASTMALLAEAMGIALPMNGAIPAVDSRRRHLAEDAGRRIVSLVRGGVSISRILTRPAFENAIVVNGAIGGSTNAVVHLLALAGRLGVPLSLEDWDRLGNGMPCLVDLKPSGRFLMEDFYYAGGLPAVMKRIADRLYLDARTVEDGTLADRLVNAECYNDDVIRRMENPVSEQGGIVVLRGNLAPEGAVLKPSAASRHLMAHRGRALVFETVEDLRARIDDPDLDVDENTVLVLKGAGPVGYPGMPEVGNLPLPAKLIAKGVADMVRISDGRMSGTAYGTVVLHVSPEAAIGGPLALVRTGDEIVLDVPGRRLELDVAEDELERRRAELTLPEPHFERGYGQMFVRSVQQAHLGVDFDFLVGKSILKKSQESF</sequence>
<evidence type="ECO:0000256" key="4">
    <source>
        <dbReference type="ARBA" id="ARBA00023014"/>
    </source>
</evidence>
<evidence type="ECO:0000256" key="5">
    <source>
        <dbReference type="ARBA" id="ARBA00023239"/>
    </source>
</evidence>
<dbReference type="RefSeq" id="WP_261616537.1">
    <property type="nucleotide sequence ID" value="NZ_JALIDZ010000006.1"/>
</dbReference>
<dbReference type="InterPro" id="IPR056740">
    <property type="entry name" value="ILV_EDD_C"/>
</dbReference>